<evidence type="ECO:0000313" key="1">
    <source>
        <dbReference type="EMBL" id="JAH51175.1"/>
    </source>
</evidence>
<dbReference type="EMBL" id="GBXM01057402">
    <property type="protein sequence ID" value="JAH51175.1"/>
    <property type="molecule type" value="Transcribed_RNA"/>
</dbReference>
<name>A0A0E9TE35_ANGAN</name>
<proteinExistence type="predicted"/>
<organism evidence="1">
    <name type="scientific">Anguilla anguilla</name>
    <name type="common">European freshwater eel</name>
    <name type="synonym">Muraena anguilla</name>
    <dbReference type="NCBI Taxonomy" id="7936"/>
    <lineage>
        <taxon>Eukaryota</taxon>
        <taxon>Metazoa</taxon>
        <taxon>Chordata</taxon>
        <taxon>Craniata</taxon>
        <taxon>Vertebrata</taxon>
        <taxon>Euteleostomi</taxon>
        <taxon>Actinopterygii</taxon>
        <taxon>Neopterygii</taxon>
        <taxon>Teleostei</taxon>
        <taxon>Anguilliformes</taxon>
        <taxon>Anguillidae</taxon>
        <taxon>Anguilla</taxon>
    </lineage>
</organism>
<reference evidence="1" key="1">
    <citation type="submission" date="2014-11" db="EMBL/GenBank/DDBJ databases">
        <authorList>
            <person name="Amaro Gonzalez C."/>
        </authorList>
    </citation>
    <scope>NUCLEOTIDE SEQUENCE</scope>
</reference>
<reference evidence="1" key="2">
    <citation type="journal article" date="2015" name="Fish Shellfish Immunol.">
        <title>Early steps in the European eel (Anguilla anguilla)-Vibrio vulnificus interaction in the gills: Role of the RtxA13 toxin.</title>
        <authorList>
            <person name="Callol A."/>
            <person name="Pajuelo D."/>
            <person name="Ebbesson L."/>
            <person name="Teles M."/>
            <person name="MacKenzie S."/>
            <person name="Amaro C."/>
        </authorList>
    </citation>
    <scope>NUCLEOTIDE SEQUENCE</scope>
</reference>
<dbReference type="AlphaFoldDB" id="A0A0E9TE35"/>
<sequence>MIQGRYIPRWRSRKRSRRELIALLLKTIKRARGLQL</sequence>
<accession>A0A0E9TE35</accession>
<protein>
    <submittedName>
        <fullName evidence="1">Uncharacterized protein</fullName>
    </submittedName>
</protein>